<protein>
    <submittedName>
        <fullName evidence="1">Ester cyclase</fullName>
    </submittedName>
</protein>
<dbReference type="EMBL" id="QXTG01000002">
    <property type="protein sequence ID" value="RIX27738.1"/>
    <property type="molecule type" value="Genomic_DNA"/>
</dbReference>
<name>A0A3A1TVW6_9MICO</name>
<proteinExistence type="predicted"/>
<comment type="caution">
    <text evidence="1">The sequence shown here is derived from an EMBL/GenBank/DDBJ whole genome shotgun (WGS) entry which is preliminary data.</text>
</comment>
<dbReference type="Pfam" id="PF07366">
    <property type="entry name" value="SnoaL"/>
    <property type="match status" value="1"/>
</dbReference>
<gene>
    <name evidence="1" type="ORF">D1781_09330</name>
</gene>
<dbReference type="PANTHER" id="PTHR38436:SF1">
    <property type="entry name" value="ESTER CYCLASE"/>
    <property type="match status" value="1"/>
</dbReference>
<accession>A0A3A1TVW6</accession>
<dbReference type="InterPro" id="IPR009959">
    <property type="entry name" value="Cyclase_SnoaL-like"/>
</dbReference>
<reference evidence="2" key="1">
    <citation type="submission" date="2018-09" db="EMBL/GenBank/DDBJ databases">
        <authorList>
            <person name="Kim I."/>
        </authorList>
    </citation>
    <scope>NUCLEOTIDE SEQUENCE [LARGE SCALE GENOMIC DNA]</scope>
    <source>
        <strain evidence="2">DD4a</strain>
    </source>
</reference>
<sequence length="130" mass="14505">MTPDALRCFFEDWLDASNRHDLAAMRELLAPEVRRAGAPAGADAWLADVAELLAAFPDYRWKRIQLVVEEDRVAAHLRTRGTHRGVYRGIRPTGRHVGVAAFGFYRVRNGRIVEYAGSDDEVALTAQLTG</sequence>
<organism evidence="1 2">
    <name type="scientific">Amnibacterium setariae</name>
    <dbReference type="NCBI Taxonomy" id="2306585"/>
    <lineage>
        <taxon>Bacteria</taxon>
        <taxon>Bacillati</taxon>
        <taxon>Actinomycetota</taxon>
        <taxon>Actinomycetes</taxon>
        <taxon>Micrococcales</taxon>
        <taxon>Microbacteriaceae</taxon>
        <taxon>Amnibacterium</taxon>
    </lineage>
</organism>
<keyword evidence="2" id="KW-1185">Reference proteome</keyword>
<dbReference type="PANTHER" id="PTHR38436">
    <property type="entry name" value="POLYKETIDE CYCLASE SNOAL-LIKE DOMAIN"/>
    <property type="match status" value="1"/>
</dbReference>
<dbReference type="RefSeq" id="WP_119482047.1">
    <property type="nucleotide sequence ID" value="NZ_QXTG01000002.1"/>
</dbReference>
<evidence type="ECO:0000313" key="2">
    <source>
        <dbReference type="Proteomes" id="UP000265742"/>
    </source>
</evidence>
<dbReference type="InterPro" id="IPR032710">
    <property type="entry name" value="NTF2-like_dom_sf"/>
</dbReference>
<dbReference type="AlphaFoldDB" id="A0A3A1TVW6"/>
<dbReference type="Gene3D" id="3.10.450.50">
    <property type="match status" value="1"/>
</dbReference>
<dbReference type="OrthoDB" id="9810441at2"/>
<dbReference type="GO" id="GO:0030638">
    <property type="term" value="P:polyketide metabolic process"/>
    <property type="evidence" value="ECO:0007669"/>
    <property type="project" value="InterPro"/>
</dbReference>
<evidence type="ECO:0000313" key="1">
    <source>
        <dbReference type="EMBL" id="RIX27738.1"/>
    </source>
</evidence>
<dbReference type="SUPFAM" id="SSF54427">
    <property type="entry name" value="NTF2-like"/>
    <property type="match status" value="1"/>
</dbReference>
<dbReference type="Proteomes" id="UP000265742">
    <property type="component" value="Unassembled WGS sequence"/>
</dbReference>